<keyword evidence="2" id="KW-1185">Reference proteome</keyword>
<dbReference type="PATRIC" id="fig|1184267.3.peg.1309"/>
<dbReference type="RefSeq" id="WP_015469997.1">
    <property type="nucleotide sequence ID" value="NC_020813.1"/>
</dbReference>
<dbReference type="KEGG" id="bex:A11Q_1291"/>
<dbReference type="AlphaFoldDB" id="M4V804"/>
<reference evidence="1 2" key="1">
    <citation type="journal article" date="2013" name="ISME J.">
        <title>By their genes ye shall know them: genomic signatures of predatory bacteria.</title>
        <authorList>
            <person name="Pasternak Z."/>
            <person name="Pietrokovski S."/>
            <person name="Rotem O."/>
            <person name="Gophna U."/>
            <person name="Lurie-Weinberger M.N."/>
            <person name="Jurkevitch E."/>
        </authorList>
    </citation>
    <scope>NUCLEOTIDE SEQUENCE [LARGE SCALE GENOMIC DNA]</scope>
    <source>
        <strain evidence="1 2">JSS</strain>
    </source>
</reference>
<dbReference type="Proteomes" id="UP000012040">
    <property type="component" value="Chromosome"/>
</dbReference>
<name>M4V804_9BACT</name>
<dbReference type="OrthoDB" id="5289961at2"/>
<proteinExistence type="predicted"/>
<dbReference type="EMBL" id="CP003537">
    <property type="protein sequence ID" value="AGH95507.1"/>
    <property type="molecule type" value="Genomic_DNA"/>
</dbReference>
<dbReference type="HOGENOM" id="CLU_882030_0_0_7"/>
<dbReference type="TCDB" id="1.B.48.1.11">
    <property type="family name" value="the curli fiber subunit porin, cgsa, csgg (csgg) family"/>
</dbReference>
<evidence type="ECO:0000313" key="1">
    <source>
        <dbReference type="EMBL" id="AGH95507.1"/>
    </source>
</evidence>
<evidence type="ECO:0008006" key="3">
    <source>
        <dbReference type="Google" id="ProtNLM"/>
    </source>
</evidence>
<dbReference type="PROSITE" id="PS51257">
    <property type="entry name" value="PROKAR_LIPOPROTEIN"/>
    <property type="match status" value="1"/>
</dbReference>
<protein>
    <recommendedName>
        <fullName evidence="3">Curli production assembly/transport component CsgG</fullName>
    </recommendedName>
</protein>
<gene>
    <name evidence="1" type="ORF">A11Q_1291</name>
</gene>
<organism evidence="1 2">
    <name type="scientific">Pseudobdellovibrio exovorus JSS</name>
    <dbReference type="NCBI Taxonomy" id="1184267"/>
    <lineage>
        <taxon>Bacteria</taxon>
        <taxon>Pseudomonadati</taxon>
        <taxon>Bdellovibrionota</taxon>
        <taxon>Bdellovibrionia</taxon>
        <taxon>Bdellovibrionales</taxon>
        <taxon>Pseudobdellovibrionaceae</taxon>
        <taxon>Pseudobdellovibrio</taxon>
    </lineage>
</organism>
<dbReference type="eggNOG" id="COG1462">
    <property type="taxonomic scope" value="Bacteria"/>
</dbReference>
<accession>M4V804</accession>
<evidence type="ECO:0000313" key="2">
    <source>
        <dbReference type="Proteomes" id="UP000012040"/>
    </source>
</evidence>
<sequence>MKQRLIFLLAFVFLGSSCSIVHKRGEEPAPIAQEEVPVETPAPKLGIRKTISNRDIKKDQESQELKKRVVVLPLLDRKGVHDVKVLRQSRDGLVDSLNATENMIALDPSVLKLSLDKYVKDNMYDLKAIAKDSETVGVSALLEGRIIDMRFKDEKEAVLSNTVSTATKPVAFDVVVQARLVSTRSGQELFNMVKTISVDDDESRIPESTTADSFFARNSELSEMLIKEAFMDYADQLEEALKEIIWEGRIAAFHGDRIYLNVGRISGVQVGDILKVVEDGNEIYDPELGYHVGKVRGRVKGTLEVVDFFGQDGAVGVIHSGAGFKENDRIEIY</sequence>
<dbReference type="STRING" id="1184267.A11Q_1291"/>